<keyword evidence="4 6" id="KW-0560">Oxidoreductase</keyword>
<evidence type="ECO:0000256" key="3">
    <source>
        <dbReference type="ARBA" id="ARBA00022723"/>
    </source>
</evidence>
<dbReference type="GO" id="GO:0004784">
    <property type="term" value="F:superoxide dismutase activity"/>
    <property type="evidence" value="ECO:0007669"/>
    <property type="project" value="UniProtKB-EC"/>
</dbReference>
<comment type="similarity">
    <text evidence="1 6">Belongs to the iron/manganese superoxide dismutase family.</text>
</comment>
<dbReference type="InterPro" id="IPR036314">
    <property type="entry name" value="SOD_C_sf"/>
</dbReference>
<reference evidence="11" key="1">
    <citation type="submission" date="2017-02" db="EMBL/GenBank/DDBJ databases">
        <authorList>
            <person name="Varghese N."/>
            <person name="Submissions S."/>
        </authorList>
    </citation>
    <scope>NUCLEOTIDE SEQUENCE [LARGE SCALE GENOMIC DNA]</scope>
    <source>
        <strain evidence="11">ATCC 51356</strain>
    </source>
</reference>
<dbReference type="PIRSF" id="PIRSF000349">
    <property type="entry name" value="SODismutase"/>
    <property type="match status" value="1"/>
</dbReference>
<dbReference type="GO" id="GO:0046872">
    <property type="term" value="F:metal ion binding"/>
    <property type="evidence" value="ECO:0007669"/>
    <property type="project" value="UniProtKB-KW"/>
</dbReference>
<proteinExistence type="inferred from homology"/>
<dbReference type="FunFam" id="3.55.40.20:FF:000001">
    <property type="entry name" value="Superoxide dismutase"/>
    <property type="match status" value="1"/>
</dbReference>
<keyword evidence="3 5" id="KW-0479">Metal-binding</keyword>
<evidence type="ECO:0000256" key="6">
    <source>
        <dbReference type="RuleBase" id="RU000414"/>
    </source>
</evidence>
<feature type="binding site" evidence="5">
    <location>
        <position position="203"/>
    </location>
    <ligand>
        <name>Mn(2+)</name>
        <dbReference type="ChEBI" id="CHEBI:29035"/>
    </ligand>
</feature>
<dbReference type="Gene3D" id="1.10.287.990">
    <property type="entry name" value="Fe,Mn superoxide dismutase (SOD) domain"/>
    <property type="match status" value="1"/>
</dbReference>
<evidence type="ECO:0000256" key="2">
    <source>
        <dbReference type="ARBA" id="ARBA00012682"/>
    </source>
</evidence>
<evidence type="ECO:0000256" key="4">
    <source>
        <dbReference type="ARBA" id="ARBA00023002"/>
    </source>
</evidence>
<comment type="function">
    <text evidence="6">Destroys radicals which are normally produced within the cells and which are toxic to biological systems.</text>
</comment>
<keyword evidence="7" id="KW-0732">Signal</keyword>
<dbReference type="EC" id="1.15.1.1" evidence="2 6"/>
<evidence type="ECO:0000259" key="8">
    <source>
        <dbReference type="Pfam" id="PF00081"/>
    </source>
</evidence>
<dbReference type="PROSITE" id="PS00088">
    <property type="entry name" value="SOD_MN"/>
    <property type="match status" value="1"/>
</dbReference>
<dbReference type="OrthoDB" id="9803125at2"/>
<organism evidence="10 11">
    <name type="scientific">Porphyromonas circumdentaria</name>
    <dbReference type="NCBI Taxonomy" id="29524"/>
    <lineage>
        <taxon>Bacteria</taxon>
        <taxon>Pseudomonadati</taxon>
        <taxon>Bacteroidota</taxon>
        <taxon>Bacteroidia</taxon>
        <taxon>Bacteroidales</taxon>
        <taxon>Porphyromonadaceae</taxon>
        <taxon>Porphyromonas</taxon>
    </lineage>
</organism>
<dbReference type="SUPFAM" id="SSF46609">
    <property type="entry name" value="Fe,Mn superoxide dismutase (SOD), N-terminal domain"/>
    <property type="match status" value="1"/>
</dbReference>
<dbReference type="Gene3D" id="3.55.40.20">
    <property type="entry name" value="Iron/manganese superoxide dismutase, C-terminal domain"/>
    <property type="match status" value="1"/>
</dbReference>
<feature type="domain" description="Manganese/iron superoxide dismutase C-terminal" evidence="9">
    <location>
        <begin position="135"/>
        <end position="236"/>
    </location>
</feature>
<evidence type="ECO:0000256" key="1">
    <source>
        <dbReference type="ARBA" id="ARBA00008714"/>
    </source>
</evidence>
<name>A0A1T4L0V0_9PORP</name>
<dbReference type="Pfam" id="PF02777">
    <property type="entry name" value="Sod_Fe_C"/>
    <property type="match status" value="1"/>
</dbReference>
<dbReference type="PRINTS" id="PR01703">
    <property type="entry name" value="MNSODISMTASE"/>
</dbReference>
<evidence type="ECO:0000259" key="9">
    <source>
        <dbReference type="Pfam" id="PF02777"/>
    </source>
</evidence>
<gene>
    <name evidence="10" type="ORF">SAMN02745171_00249</name>
</gene>
<dbReference type="InterPro" id="IPR019831">
    <property type="entry name" value="Mn/Fe_SOD_N"/>
</dbReference>
<feature type="binding site" evidence="5">
    <location>
        <position position="120"/>
    </location>
    <ligand>
        <name>Mn(2+)</name>
        <dbReference type="ChEBI" id="CHEBI:29035"/>
    </ligand>
</feature>
<dbReference type="InterPro" id="IPR019832">
    <property type="entry name" value="Mn/Fe_SOD_C"/>
</dbReference>
<feature type="domain" description="Manganese/iron superoxide dismutase N-terminal" evidence="8">
    <location>
        <begin position="48"/>
        <end position="127"/>
    </location>
</feature>
<keyword evidence="11" id="KW-1185">Reference proteome</keyword>
<feature type="chain" id="PRO_5012572033" description="Superoxide dismutase" evidence="7">
    <location>
        <begin position="23"/>
        <end position="248"/>
    </location>
</feature>
<evidence type="ECO:0000256" key="5">
    <source>
        <dbReference type="PIRSR" id="PIRSR000349-1"/>
    </source>
</evidence>
<accession>A0A1T4L0V0</accession>
<feature type="signal peptide" evidence="7">
    <location>
        <begin position="1"/>
        <end position="22"/>
    </location>
</feature>
<dbReference type="InterPro" id="IPR001189">
    <property type="entry name" value="Mn/Fe_SOD"/>
</dbReference>
<dbReference type="STRING" id="29524.SAMN02745171_00249"/>
<feature type="binding site" evidence="5">
    <location>
        <position position="207"/>
    </location>
    <ligand>
        <name>Mn(2+)</name>
        <dbReference type="ChEBI" id="CHEBI:29035"/>
    </ligand>
</feature>
<dbReference type="Pfam" id="PF00081">
    <property type="entry name" value="Sod_Fe_N"/>
    <property type="match status" value="1"/>
</dbReference>
<dbReference type="RefSeq" id="WP_078736215.1">
    <property type="nucleotide sequence ID" value="NZ_FUXE01000002.1"/>
</dbReference>
<evidence type="ECO:0000313" key="10">
    <source>
        <dbReference type="EMBL" id="SJZ48160.1"/>
    </source>
</evidence>
<evidence type="ECO:0000256" key="7">
    <source>
        <dbReference type="SAM" id="SignalP"/>
    </source>
</evidence>
<dbReference type="InterPro" id="IPR036324">
    <property type="entry name" value="Mn/Fe_SOD_N_sf"/>
</dbReference>
<sequence>MNKLIILKVLVLFLVLPLQAQKATKSSIEKSDRTHQTENRTQPLSGEKFTLVKLPYATNALEPVISQRTVELHHGKHLQGYVNKLNKLIKGTPFSEKDLITIVKESDGSLFDNAGQNLNHILYFLQFSPQGGGEPKGNLLQAIKRTYGTFEEFKEEFEKQALSLFGSGWAWLACNKEGSLEIIKEANAGNPVTKDLIPLLGIDVWEHAYYLDYENKRGEHLKKVWNIIDWKIIEARYNNRTKRLNIQW</sequence>
<evidence type="ECO:0000313" key="11">
    <source>
        <dbReference type="Proteomes" id="UP000190121"/>
    </source>
</evidence>
<dbReference type="SUPFAM" id="SSF54719">
    <property type="entry name" value="Fe,Mn superoxide dismutase (SOD), C-terminal domain"/>
    <property type="match status" value="1"/>
</dbReference>
<dbReference type="AlphaFoldDB" id="A0A1T4L0V0"/>
<dbReference type="PANTHER" id="PTHR42769:SF3">
    <property type="entry name" value="SUPEROXIDE DISMUTASE [FE] 2, CHLOROPLASTIC"/>
    <property type="match status" value="1"/>
</dbReference>
<protein>
    <recommendedName>
        <fullName evidence="2 6">Superoxide dismutase</fullName>
        <ecNumber evidence="2 6">1.15.1.1</ecNumber>
    </recommendedName>
</protein>
<dbReference type="Proteomes" id="UP000190121">
    <property type="component" value="Unassembled WGS sequence"/>
</dbReference>
<dbReference type="EMBL" id="FUXE01000002">
    <property type="protein sequence ID" value="SJZ48160.1"/>
    <property type="molecule type" value="Genomic_DNA"/>
</dbReference>
<dbReference type="InterPro" id="IPR019833">
    <property type="entry name" value="Mn/Fe_SOD_BS"/>
</dbReference>
<feature type="binding site" evidence="5">
    <location>
        <position position="73"/>
    </location>
    <ligand>
        <name>Mn(2+)</name>
        <dbReference type="ChEBI" id="CHEBI:29035"/>
    </ligand>
</feature>
<dbReference type="PANTHER" id="PTHR42769">
    <property type="entry name" value="SUPEROXIDE DISMUTASE"/>
    <property type="match status" value="1"/>
</dbReference>
<comment type="catalytic activity">
    <reaction evidence="6">
        <text>2 superoxide + 2 H(+) = H2O2 + O2</text>
        <dbReference type="Rhea" id="RHEA:20696"/>
        <dbReference type="ChEBI" id="CHEBI:15378"/>
        <dbReference type="ChEBI" id="CHEBI:15379"/>
        <dbReference type="ChEBI" id="CHEBI:16240"/>
        <dbReference type="ChEBI" id="CHEBI:18421"/>
        <dbReference type="EC" id="1.15.1.1"/>
    </reaction>
</comment>